<accession>A0ABQ9IHX8</accession>
<dbReference type="InterPro" id="IPR027487">
    <property type="entry name" value="Ribosomal_mL48"/>
</dbReference>
<keyword evidence="2" id="KW-0687">Ribonucleoprotein</keyword>
<feature type="domain" description="Small ribosomal subunit protein uS10" evidence="3">
    <location>
        <begin position="103"/>
        <end position="198"/>
    </location>
</feature>
<evidence type="ECO:0000256" key="1">
    <source>
        <dbReference type="ARBA" id="ARBA00022980"/>
    </source>
</evidence>
<comment type="caution">
    <text evidence="4">The sequence shown here is derived from an EMBL/GenBank/DDBJ whole genome shotgun (WGS) entry which is preliminary data.</text>
</comment>
<dbReference type="Pfam" id="PF00338">
    <property type="entry name" value="Ribosomal_S10"/>
    <property type="match status" value="1"/>
</dbReference>
<dbReference type="PANTHER" id="PTHR13473">
    <property type="entry name" value="MITOCHONDRIAL RIBOSOMAL PROTEIN L48"/>
    <property type="match status" value="1"/>
</dbReference>
<dbReference type="SMART" id="SM01403">
    <property type="entry name" value="Ribosomal_S10"/>
    <property type="match status" value="1"/>
</dbReference>
<dbReference type="Proteomes" id="UP001159363">
    <property type="component" value="Chromosome 1"/>
</dbReference>
<evidence type="ECO:0000313" key="5">
    <source>
        <dbReference type="Proteomes" id="UP001159363"/>
    </source>
</evidence>
<dbReference type="EMBL" id="JARBHB010000001">
    <property type="protein sequence ID" value="KAJ8895824.1"/>
    <property type="molecule type" value="Genomic_DNA"/>
</dbReference>
<dbReference type="InterPro" id="IPR027486">
    <property type="entry name" value="Ribosomal_uS10_dom"/>
</dbReference>
<protein>
    <recommendedName>
        <fullName evidence="3">Small ribosomal subunit protein uS10 domain-containing protein</fullName>
    </recommendedName>
</protein>
<organism evidence="4 5">
    <name type="scientific">Dryococelus australis</name>
    <dbReference type="NCBI Taxonomy" id="614101"/>
    <lineage>
        <taxon>Eukaryota</taxon>
        <taxon>Metazoa</taxon>
        <taxon>Ecdysozoa</taxon>
        <taxon>Arthropoda</taxon>
        <taxon>Hexapoda</taxon>
        <taxon>Insecta</taxon>
        <taxon>Pterygota</taxon>
        <taxon>Neoptera</taxon>
        <taxon>Polyneoptera</taxon>
        <taxon>Phasmatodea</taxon>
        <taxon>Verophasmatodea</taxon>
        <taxon>Anareolatae</taxon>
        <taxon>Phasmatidae</taxon>
        <taxon>Eurycanthinae</taxon>
        <taxon>Dryococelus</taxon>
    </lineage>
</organism>
<dbReference type="Gene3D" id="3.30.70.600">
    <property type="entry name" value="Ribosomal protein S10 domain"/>
    <property type="match status" value="1"/>
</dbReference>
<gene>
    <name evidence="4" type="ORF">PR048_001162</name>
</gene>
<evidence type="ECO:0000313" key="4">
    <source>
        <dbReference type="EMBL" id="KAJ8895824.1"/>
    </source>
</evidence>
<keyword evidence="1" id="KW-0689">Ribosomal protein</keyword>
<sequence>MSWHCQYVKTTSLNVKLPTLQWFMKITFWLLWRTIISSPHFPANITWINLLPQSEESYILVCQTLTDRIELMRKKMIFFNGYRVIGGKLDKLKPDIPVYNTLNIQIKGYDFPVLENYQKFVHGIAEAMEIEVEDSWAVPPQHLQIQKFKPRSSIVDSEYKLLVYERNVQITDLPSTVASVFFEVIQAVLPEGVSLSIHEHLKEHDDVRFVPDQQLKELKTELDSLGGPLKKK</sequence>
<dbReference type="InterPro" id="IPR036838">
    <property type="entry name" value="Ribosomal_uS10_dom_sf"/>
</dbReference>
<reference evidence="4 5" key="1">
    <citation type="submission" date="2023-02" db="EMBL/GenBank/DDBJ databases">
        <title>LHISI_Scaffold_Assembly.</title>
        <authorList>
            <person name="Stuart O.P."/>
            <person name="Cleave R."/>
            <person name="Magrath M.J.L."/>
            <person name="Mikheyev A.S."/>
        </authorList>
    </citation>
    <scope>NUCLEOTIDE SEQUENCE [LARGE SCALE GENOMIC DNA]</scope>
    <source>
        <strain evidence="4">Daus_M_001</strain>
        <tissue evidence="4">Leg muscle</tissue>
    </source>
</reference>
<evidence type="ECO:0000259" key="3">
    <source>
        <dbReference type="SMART" id="SM01403"/>
    </source>
</evidence>
<evidence type="ECO:0000256" key="2">
    <source>
        <dbReference type="ARBA" id="ARBA00023274"/>
    </source>
</evidence>
<name>A0ABQ9IHX8_9NEOP</name>
<dbReference type="SUPFAM" id="SSF54999">
    <property type="entry name" value="Ribosomal protein S10"/>
    <property type="match status" value="1"/>
</dbReference>
<dbReference type="PANTHER" id="PTHR13473:SF0">
    <property type="entry name" value="LARGE RIBOSOMAL SUBUNIT PROTEIN ML48"/>
    <property type="match status" value="1"/>
</dbReference>
<keyword evidence="5" id="KW-1185">Reference proteome</keyword>
<proteinExistence type="predicted"/>